<dbReference type="Pfam" id="PF00300">
    <property type="entry name" value="His_Phos_1"/>
    <property type="match status" value="1"/>
</dbReference>
<evidence type="ECO:0000313" key="2">
    <source>
        <dbReference type="Proteomes" id="UP001634007"/>
    </source>
</evidence>
<evidence type="ECO:0000313" key="1">
    <source>
        <dbReference type="EMBL" id="KAL3738929.1"/>
    </source>
</evidence>
<name>A0ABD3KKT4_EUCGL</name>
<organism evidence="1 2">
    <name type="scientific">Eucalyptus globulus</name>
    <name type="common">Tasmanian blue gum</name>
    <dbReference type="NCBI Taxonomy" id="34317"/>
    <lineage>
        <taxon>Eukaryota</taxon>
        <taxon>Viridiplantae</taxon>
        <taxon>Streptophyta</taxon>
        <taxon>Embryophyta</taxon>
        <taxon>Tracheophyta</taxon>
        <taxon>Spermatophyta</taxon>
        <taxon>Magnoliopsida</taxon>
        <taxon>eudicotyledons</taxon>
        <taxon>Gunneridae</taxon>
        <taxon>Pentapetalae</taxon>
        <taxon>rosids</taxon>
        <taxon>malvids</taxon>
        <taxon>Myrtales</taxon>
        <taxon>Myrtaceae</taxon>
        <taxon>Myrtoideae</taxon>
        <taxon>Eucalypteae</taxon>
        <taxon>Eucalyptus</taxon>
    </lineage>
</organism>
<proteinExistence type="predicted"/>
<sequence length="128" mass="14301">MATTVEPEQLTGHCQHVHLMCYSDRADHSVSESWWARFPKPWDPPLTDIGRIKALETGKKLQAKLGFPIRWVVSSPFWRCNETAWELITGLSMEGEDATNIVLDDGNSANSSTSGIKVELSLLISRGF</sequence>
<protein>
    <submittedName>
        <fullName evidence="1">Uncharacterized protein</fullName>
    </submittedName>
</protein>
<dbReference type="Gene3D" id="3.40.50.1240">
    <property type="entry name" value="Phosphoglycerate mutase-like"/>
    <property type="match status" value="1"/>
</dbReference>
<gene>
    <name evidence="1" type="ORF">ACJRO7_020331</name>
</gene>
<comment type="caution">
    <text evidence="1">The sequence shown here is derived from an EMBL/GenBank/DDBJ whole genome shotgun (WGS) entry which is preliminary data.</text>
</comment>
<reference evidence="1 2" key="1">
    <citation type="submission" date="2024-11" db="EMBL/GenBank/DDBJ databases">
        <title>Chromosome-level genome assembly of Eucalyptus globulus Labill. provides insights into its genome evolution.</title>
        <authorList>
            <person name="Li X."/>
        </authorList>
    </citation>
    <scope>NUCLEOTIDE SEQUENCE [LARGE SCALE GENOMIC DNA]</scope>
    <source>
        <strain evidence="1">CL2024</strain>
        <tissue evidence="1">Fresh tender leaves</tissue>
    </source>
</reference>
<dbReference type="AlphaFoldDB" id="A0ABD3KKT4"/>
<accession>A0ABD3KKT4</accession>
<dbReference type="SUPFAM" id="SSF53254">
    <property type="entry name" value="Phosphoglycerate mutase-like"/>
    <property type="match status" value="1"/>
</dbReference>
<dbReference type="PANTHER" id="PTHR16469">
    <property type="entry name" value="UBIQUITIN-ASSOCIATED AND SH3 DOMAIN-CONTAINING BA-RELATED"/>
    <property type="match status" value="1"/>
</dbReference>
<dbReference type="InterPro" id="IPR051710">
    <property type="entry name" value="Phosphatase_SH3-domain"/>
</dbReference>
<dbReference type="InterPro" id="IPR029033">
    <property type="entry name" value="His_PPase_superfam"/>
</dbReference>
<dbReference type="EMBL" id="JBJKBG010000005">
    <property type="protein sequence ID" value="KAL3738929.1"/>
    <property type="molecule type" value="Genomic_DNA"/>
</dbReference>
<keyword evidence="2" id="KW-1185">Reference proteome</keyword>
<dbReference type="Proteomes" id="UP001634007">
    <property type="component" value="Unassembled WGS sequence"/>
</dbReference>
<dbReference type="PANTHER" id="PTHR16469:SF27">
    <property type="entry name" value="UBIQUITIN-ASSOCIATED AND SH3 DOMAIN-CONTAINING BA-RELATED"/>
    <property type="match status" value="1"/>
</dbReference>
<dbReference type="InterPro" id="IPR013078">
    <property type="entry name" value="His_Pase_superF_clade-1"/>
</dbReference>